<dbReference type="PANTHER" id="PTHR46594">
    <property type="entry name" value="P-TYPE CATION-TRANSPORTING ATPASE"/>
    <property type="match status" value="1"/>
</dbReference>
<accession>A0A9Q4KT82</accession>
<keyword evidence="1" id="KW-0479">Metal-binding</keyword>
<gene>
    <name evidence="3" type="ORF">L0665_02755</name>
</gene>
<dbReference type="Proteomes" id="UP001143747">
    <property type="component" value="Unassembled WGS sequence"/>
</dbReference>
<dbReference type="EMBL" id="JAKELO010000002">
    <property type="protein sequence ID" value="MDE4907537.1"/>
    <property type="molecule type" value="Genomic_DNA"/>
</dbReference>
<dbReference type="InterPro" id="IPR036163">
    <property type="entry name" value="HMA_dom_sf"/>
</dbReference>
<feature type="domain" description="HMA" evidence="2">
    <location>
        <begin position="8"/>
        <end position="74"/>
    </location>
</feature>
<comment type="caution">
    <text evidence="3">The sequence shown here is derived from an EMBL/GenBank/DDBJ whole genome shotgun (WGS) entry which is preliminary data.</text>
</comment>
<evidence type="ECO:0000313" key="3">
    <source>
        <dbReference type="EMBL" id="MDE4907537.1"/>
    </source>
</evidence>
<protein>
    <submittedName>
        <fullName evidence="3">Heavy-metal-associated domain-containing protein</fullName>
    </submittedName>
</protein>
<dbReference type="CDD" id="cd00371">
    <property type="entry name" value="HMA"/>
    <property type="match status" value="1"/>
</dbReference>
<evidence type="ECO:0000256" key="1">
    <source>
        <dbReference type="ARBA" id="ARBA00022723"/>
    </source>
</evidence>
<dbReference type="AlphaFoldDB" id="A0A9Q4KT82"/>
<reference evidence="3" key="1">
    <citation type="submission" date="2022-01" db="EMBL/GenBank/DDBJ databases">
        <title>Draft genome of Methanogenium marinum DSM 15558.</title>
        <authorList>
            <person name="Chen S.-C."/>
            <person name="You Y.-T."/>
        </authorList>
    </citation>
    <scope>NUCLEOTIDE SEQUENCE</scope>
    <source>
        <strain evidence="3">DSM 15558</strain>
    </source>
</reference>
<dbReference type="RefSeq" id="WP_274924187.1">
    <property type="nucleotide sequence ID" value="NZ_JAKELO010000002.1"/>
</dbReference>
<dbReference type="PANTHER" id="PTHR46594:SF4">
    <property type="entry name" value="P-TYPE CATION-TRANSPORTING ATPASE"/>
    <property type="match status" value="1"/>
</dbReference>
<keyword evidence="4" id="KW-1185">Reference proteome</keyword>
<proteinExistence type="predicted"/>
<dbReference type="PROSITE" id="PS01047">
    <property type="entry name" value="HMA_1"/>
    <property type="match status" value="1"/>
</dbReference>
<dbReference type="GO" id="GO:0046872">
    <property type="term" value="F:metal ion binding"/>
    <property type="evidence" value="ECO:0007669"/>
    <property type="project" value="UniProtKB-KW"/>
</dbReference>
<dbReference type="InterPro" id="IPR006121">
    <property type="entry name" value="HMA_dom"/>
</dbReference>
<name>A0A9Q4KT82_9EURY</name>
<dbReference type="PROSITE" id="PS50846">
    <property type="entry name" value="HMA_2"/>
    <property type="match status" value="1"/>
</dbReference>
<sequence>MTEQKQNTIIRLPVTGMMCDGCVAAVKAALESVPGVKNADVSLEKKEAAVTYDPAQATTDEMKTAVENAGYGIKI</sequence>
<dbReference type="InterPro" id="IPR017969">
    <property type="entry name" value="Heavy-metal-associated_CS"/>
</dbReference>
<dbReference type="Gene3D" id="3.30.70.100">
    <property type="match status" value="1"/>
</dbReference>
<dbReference type="InterPro" id="IPR001802">
    <property type="entry name" value="MerP/CopZ"/>
</dbReference>
<dbReference type="PRINTS" id="PR00946">
    <property type="entry name" value="HGSCAVENGER"/>
</dbReference>
<organism evidence="3 4">
    <name type="scientific">Methanogenium marinum</name>
    <dbReference type="NCBI Taxonomy" id="348610"/>
    <lineage>
        <taxon>Archaea</taxon>
        <taxon>Methanobacteriati</taxon>
        <taxon>Methanobacteriota</taxon>
        <taxon>Stenosarchaea group</taxon>
        <taxon>Methanomicrobia</taxon>
        <taxon>Methanomicrobiales</taxon>
        <taxon>Methanomicrobiaceae</taxon>
        <taxon>Methanogenium</taxon>
    </lineage>
</organism>
<dbReference type="FunFam" id="3.30.70.100:FF:000005">
    <property type="entry name" value="Copper-exporting P-type ATPase A"/>
    <property type="match status" value="1"/>
</dbReference>
<evidence type="ECO:0000313" key="4">
    <source>
        <dbReference type="Proteomes" id="UP001143747"/>
    </source>
</evidence>
<dbReference type="Pfam" id="PF00403">
    <property type="entry name" value="HMA"/>
    <property type="match status" value="1"/>
</dbReference>
<dbReference type="SUPFAM" id="SSF55008">
    <property type="entry name" value="HMA, heavy metal-associated domain"/>
    <property type="match status" value="1"/>
</dbReference>
<evidence type="ECO:0000259" key="2">
    <source>
        <dbReference type="PROSITE" id="PS50846"/>
    </source>
</evidence>